<dbReference type="AlphaFoldDB" id="F5XP00"/>
<protein>
    <submittedName>
        <fullName evidence="5">Putative ArsR family transcriptional regulator</fullName>
    </submittedName>
</protein>
<dbReference type="KEGG" id="mph:MLP_36260"/>
<evidence type="ECO:0000259" key="4">
    <source>
        <dbReference type="PROSITE" id="PS50987"/>
    </source>
</evidence>
<dbReference type="Gene3D" id="1.10.10.10">
    <property type="entry name" value="Winged helix-like DNA-binding domain superfamily/Winged helix DNA-binding domain"/>
    <property type="match status" value="1"/>
</dbReference>
<dbReference type="NCBIfam" id="NF033788">
    <property type="entry name" value="HTH_metalloreg"/>
    <property type="match status" value="1"/>
</dbReference>
<dbReference type="PANTHER" id="PTHR33154:SF33">
    <property type="entry name" value="TRANSCRIPTIONAL REPRESSOR SDPR"/>
    <property type="match status" value="1"/>
</dbReference>
<dbReference type="SUPFAM" id="SSF46785">
    <property type="entry name" value="Winged helix' DNA-binding domain"/>
    <property type="match status" value="1"/>
</dbReference>
<evidence type="ECO:0000256" key="3">
    <source>
        <dbReference type="ARBA" id="ARBA00023163"/>
    </source>
</evidence>
<dbReference type="InterPro" id="IPR011991">
    <property type="entry name" value="ArsR-like_HTH"/>
</dbReference>
<evidence type="ECO:0000256" key="2">
    <source>
        <dbReference type="ARBA" id="ARBA00023125"/>
    </source>
</evidence>
<organism evidence="5 6">
    <name type="scientific">Microlunatus phosphovorus (strain ATCC 700054 / DSM 10555 / JCM 9379 / NBRC 101784 / NCIMB 13414 / VKM Ac-1990 / NM-1)</name>
    <dbReference type="NCBI Taxonomy" id="1032480"/>
    <lineage>
        <taxon>Bacteria</taxon>
        <taxon>Bacillati</taxon>
        <taxon>Actinomycetota</taxon>
        <taxon>Actinomycetes</taxon>
        <taxon>Propionibacteriales</taxon>
        <taxon>Propionibacteriaceae</taxon>
        <taxon>Microlunatus</taxon>
    </lineage>
</organism>
<dbReference type="OrthoDB" id="9806976at2"/>
<keyword evidence="3" id="KW-0804">Transcription</keyword>
<feature type="domain" description="HTH arsR-type" evidence="4">
    <location>
        <begin position="1"/>
        <end position="88"/>
    </location>
</feature>
<dbReference type="STRING" id="1032480.MLP_36260"/>
<dbReference type="Proteomes" id="UP000007947">
    <property type="component" value="Chromosome"/>
</dbReference>
<proteinExistence type="predicted"/>
<name>F5XP00_MICPN</name>
<dbReference type="PROSITE" id="PS50987">
    <property type="entry name" value="HTH_ARSR_2"/>
    <property type="match status" value="1"/>
</dbReference>
<accession>F5XP00</accession>
<sequence length="106" mass="12610">MTASLFEVVAEPHRRRILDALRDGDRSVTELVELVGLAQPTVSKHLKTLRDAELVVVRPEAQRRWYRLRPEPLRELDQWLEPYRRTWARRLDALGDHLDRMEENDD</sequence>
<dbReference type="EMBL" id="AP012204">
    <property type="protein sequence ID" value="BAK36640.1"/>
    <property type="molecule type" value="Genomic_DNA"/>
</dbReference>
<dbReference type="Pfam" id="PF01022">
    <property type="entry name" value="HTH_5"/>
    <property type="match status" value="1"/>
</dbReference>
<dbReference type="InterPro" id="IPR001845">
    <property type="entry name" value="HTH_ArsR_DNA-bd_dom"/>
</dbReference>
<gene>
    <name evidence="5" type="ordered locus">MLP_36260</name>
</gene>
<reference evidence="5 6" key="1">
    <citation type="submission" date="2011-05" db="EMBL/GenBank/DDBJ databases">
        <title>Whole genome sequence of Microlunatus phosphovorus NM-1.</title>
        <authorList>
            <person name="Hosoyama A."/>
            <person name="Sasaki K."/>
            <person name="Harada T."/>
            <person name="Igarashi R."/>
            <person name="Kawakoshi A."/>
            <person name="Sasagawa M."/>
            <person name="Fukada J."/>
            <person name="Nakamura S."/>
            <person name="Katano Y."/>
            <person name="Hanada S."/>
            <person name="Kamagata Y."/>
            <person name="Nakamura N."/>
            <person name="Yamazaki S."/>
            <person name="Fujita N."/>
        </authorList>
    </citation>
    <scope>NUCLEOTIDE SEQUENCE [LARGE SCALE GENOMIC DNA]</scope>
    <source>
        <strain evidence="6">ATCC 700054 / DSM 10555 / JCM 9379 / NBRC 101784 / NCIMB 13414 / VKM Ac-1990 / NM-1</strain>
    </source>
</reference>
<evidence type="ECO:0000313" key="5">
    <source>
        <dbReference type="EMBL" id="BAK36640.1"/>
    </source>
</evidence>
<evidence type="ECO:0000313" key="6">
    <source>
        <dbReference type="Proteomes" id="UP000007947"/>
    </source>
</evidence>
<keyword evidence="2" id="KW-0238">DNA-binding</keyword>
<keyword evidence="1" id="KW-0805">Transcription regulation</keyword>
<dbReference type="HOGENOM" id="CLU_097806_0_3_11"/>
<dbReference type="InterPro" id="IPR036390">
    <property type="entry name" value="WH_DNA-bd_sf"/>
</dbReference>
<dbReference type="GO" id="GO:0003700">
    <property type="term" value="F:DNA-binding transcription factor activity"/>
    <property type="evidence" value="ECO:0007669"/>
    <property type="project" value="InterPro"/>
</dbReference>
<dbReference type="PANTHER" id="PTHR33154">
    <property type="entry name" value="TRANSCRIPTIONAL REGULATOR, ARSR FAMILY"/>
    <property type="match status" value="1"/>
</dbReference>
<dbReference type="CDD" id="cd00090">
    <property type="entry name" value="HTH_ARSR"/>
    <property type="match status" value="1"/>
</dbReference>
<evidence type="ECO:0000256" key="1">
    <source>
        <dbReference type="ARBA" id="ARBA00023015"/>
    </source>
</evidence>
<dbReference type="InterPro" id="IPR051081">
    <property type="entry name" value="HTH_MetalResp_TranReg"/>
</dbReference>
<dbReference type="InterPro" id="IPR036388">
    <property type="entry name" value="WH-like_DNA-bd_sf"/>
</dbReference>
<dbReference type="SMART" id="SM00418">
    <property type="entry name" value="HTH_ARSR"/>
    <property type="match status" value="1"/>
</dbReference>
<dbReference type="RefSeq" id="WP_013864489.1">
    <property type="nucleotide sequence ID" value="NC_015635.1"/>
</dbReference>
<dbReference type="PRINTS" id="PR00778">
    <property type="entry name" value="HTHARSR"/>
</dbReference>
<dbReference type="GO" id="GO:0003677">
    <property type="term" value="F:DNA binding"/>
    <property type="evidence" value="ECO:0007669"/>
    <property type="project" value="UniProtKB-KW"/>
</dbReference>
<dbReference type="eggNOG" id="COG0640">
    <property type="taxonomic scope" value="Bacteria"/>
</dbReference>
<keyword evidence="6" id="KW-1185">Reference proteome</keyword>